<gene>
    <name evidence="3" type="ORF">VKT23_007682</name>
    <name evidence="2" type="ORF">VKT23_018304</name>
</gene>
<evidence type="ECO:0000256" key="1">
    <source>
        <dbReference type="SAM" id="MobiDB-lite"/>
    </source>
</evidence>
<evidence type="ECO:0008006" key="5">
    <source>
        <dbReference type="Google" id="ProtNLM"/>
    </source>
</evidence>
<feature type="compositionally biased region" description="Low complexity" evidence="1">
    <location>
        <begin position="234"/>
        <end position="243"/>
    </location>
</feature>
<feature type="compositionally biased region" description="Polar residues" evidence="1">
    <location>
        <begin position="20"/>
        <end position="33"/>
    </location>
</feature>
<evidence type="ECO:0000313" key="3">
    <source>
        <dbReference type="EMBL" id="KAK7463097.1"/>
    </source>
</evidence>
<feature type="region of interest" description="Disordered" evidence="1">
    <location>
        <begin position="1"/>
        <end position="171"/>
    </location>
</feature>
<protein>
    <recommendedName>
        <fullName evidence="5">Myeloid/lymphoid or mixed-lineage leukemia</fullName>
    </recommendedName>
</protein>
<feature type="region of interest" description="Disordered" evidence="1">
    <location>
        <begin position="234"/>
        <end position="254"/>
    </location>
</feature>
<dbReference type="EMBL" id="JBANRG010000082">
    <property type="protein sequence ID" value="KAK7437869.1"/>
    <property type="molecule type" value="Genomic_DNA"/>
</dbReference>
<comment type="caution">
    <text evidence="3">The sequence shown here is derived from an EMBL/GenBank/DDBJ whole genome shotgun (WGS) entry which is preliminary data.</text>
</comment>
<name>A0ABR1JNR6_9AGAR</name>
<feature type="region of interest" description="Disordered" evidence="1">
    <location>
        <begin position="269"/>
        <end position="297"/>
    </location>
</feature>
<reference evidence="3 4" key="1">
    <citation type="submission" date="2024-01" db="EMBL/GenBank/DDBJ databases">
        <title>A draft genome for the cacao thread blight pathogen Marasmiellus scandens.</title>
        <authorList>
            <person name="Baruah I.K."/>
            <person name="Leung J."/>
            <person name="Bukari Y."/>
            <person name="Amoako-Attah I."/>
            <person name="Meinhardt L.W."/>
            <person name="Bailey B.A."/>
            <person name="Cohen S.P."/>
        </authorList>
    </citation>
    <scope>NUCLEOTIDE SEQUENCE [LARGE SCALE GENOMIC DNA]</scope>
    <source>
        <strain evidence="3 4">GH-19</strain>
    </source>
</reference>
<proteinExistence type="predicted"/>
<dbReference type="Proteomes" id="UP001498398">
    <property type="component" value="Unassembled WGS sequence"/>
</dbReference>
<accession>A0ABR1JNR6</accession>
<feature type="compositionally biased region" description="Basic and acidic residues" evidence="1">
    <location>
        <begin position="92"/>
        <end position="110"/>
    </location>
</feature>
<sequence length="297" mass="31642">MSARSFTVFLDTPSEDTTDTKPTTSNNITSLKRSSSSSSVTTLTPSASASSVVSPLSAGDKENFDPLTGERAVTGLASGKKRKTSVLVTKSLELKPTSKDKDTSDAQPEAKKRKSSASSAVKTKSKKDAKGLGSGTGKKVTRKSSRRTSPMPKVEEEAESDKETQRMSQEQIDARCYDLTVKPLADVSEAYGSSSLLSIVENPSDDETPGFTIVKEASAEPEIRDYFNFSLSASSSTTLRGSSPAVSEPKSFSTPERKKIYAAFTFTSPSPSSDRFAKAKRASSVPRLDLGATTSRS</sequence>
<dbReference type="EMBL" id="JBANRG010000010">
    <property type="protein sequence ID" value="KAK7463097.1"/>
    <property type="molecule type" value="Genomic_DNA"/>
</dbReference>
<evidence type="ECO:0000313" key="2">
    <source>
        <dbReference type="EMBL" id="KAK7437869.1"/>
    </source>
</evidence>
<evidence type="ECO:0000313" key="4">
    <source>
        <dbReference type="Proteomes" id="UP001498398"/>
    </source>
</evidence>
<feature type="compositionally biased region" description="Low complexity" evidence="1">
    <location>
        <begin position="34"/>
        <end position="58"/>
    </location>
</feature>
<organism evidence="3 4">
    <name type="scientific">Marasmiellus scandens</name>
    <dbReference type="NCBI Taxonomy" id="2682957"/>
    <lineage>
        <taxon>Eukaryota</taxon>
        <taxon>Fungi</taxon>
        <taxon>Dikarya</taxon>
        <taxon>Basidiomycota</taxon>
        <taxon>Agaricomycotina</taxon>
        <taxon>Agaricomycetes</taxon>
        <taxon>Agaricomycetidae</taxon>
        <taxon>Agaricales</taxon>
        <taxon>Marasmiineae</taxon>
        <taxon>Omphalotaceae</taxon>
        <taxon>Marasmiellus</taxon>
    </lineage>
</organism>
<keyword evidence="4" id="KW-1185">Reference proteome</keyword>